<dbReference type="EMBL" id="CP061854">
    <property type="protein sequence ID" value="QOD57475.1"/>
    <property type="molecule type" value="Genomic_DNA"/>
</dbReference>
<dbReference type="AlphaFoldDB" id="A0A1Q9H5S7"/>
<reference evidence="1" key="1">
    <citation type="journal article" date="2017" name="Genome Announc.">
        <title>Whole-Genome Sequence of Photobacterium damselae subsp. piscicida Strain 91-197, Isolated from Hybrid Striped Bass (Morone sp.) in the United States.</title>
        <authorList>
            <person name="Teru Y."/>
            <person name="Hikima J."/>
            <person name="Kono T."/>
            <person name="Sakai M."/>
            <person name="Takano T."/>
            <person name="Hawke J.P."/>
            <person name="Takeyama H."/>
            <person name="Aoki T."/>
        </authorList>
    </citation>
    <scope>NUCLEOTIDE SEQUENCE</scope>
    <source>
        <strain evidence="1">91-197</strain>
    </source>
</reference>
<gene>
    <name evidence="2" type="ORF">IC627_05935</name>
    <name evidence="1" type="ORF">PDPUS_1_02041</name>
</gene>
<name>A0A1Q9H5S7_PHODP</name>
<proteinExistence type="predicted"/>
<reference evidence="2 4" key="3">
    <citation type="submission" date="2020-09" db="EMBL/GenBank/DDBJ databases">
        <title>Complete, closed and curated genome sequences of Photobacterium damselae subsp. piscicida isolates from Australia indicate localised evolution and additional plasmid-borne pathogenicity mechanisms.</title>
        <authorList>
            <person name="Baseggio L."/>
            <person name="Silayeva O."/>
            <person name="Buller N."/>
            <person name="Landos M."/>
            <person name="Engelstaedter J."/>
            <person name="Barnes A.C."/>
        </authorList>
    </citation>
    <scope>NUCLEOTIDE SEQUENCE [LARGE SCALE GENOMIC DNA]</scope>
    <source>
        <strain evidence="2 4">AS-16-0540-1</strain>
    </source>
</reference>
<evidence type="ECO:0000313" key="4">
    <source>
        <dbReference type="Proteomes" id="UP000516656"/>
    </source>
</evidence>
<accession>A0A1Q9H5S7</accession>
<dbReference type="Proteomes" id="UP000218676">
    <property type="component" value="Chromosome 1"/>
</dbReference>
<sequence length="91" mass="10663">MKSPIDKLLDKHHDLIHSDNVAVISHTQREDGDWVLHTVMIENCSAPFQFRRKKKYRSLTGDRVNMTYYADSIKVAGFDMEIMKVVRIKRS</sequence>
<evidence type="ECO:0000313" key="2">
    <source>
        <dbReference type="EMBL" id="QOD57475.1"/>
    </source>
</evidence>
<dbReference type="EMBL" id="AP018045">
    <property type="protein sequence ID" value="BAX53415.1"/>
    <property type="molecule type" value="Genomic_DNA"/>
</dbReference>
<evidence type="ECO:0000313" key="3">
    <source>
        <dbReference type="Proteomes" id="UP000218676"/>
    </source>
</evidence>
<dbReference type="Proteomes" id="UP000516656">
    <property type="component" value="Chromosome 1"/>
</dbReference>
<evidence type="ECO:0000313" key="1">
    <source>
        <dbReference type="EMBL" id="BAX53415.1"/>
    </source>
</evidence>
<protein>
    <submittedName>
        <fullName evidence="1">Uncharacterized protein</fullName>
    </submittedName>
</protein>
<organism evidence="1 3">
    <name type="scientific">Photobacterium damsela subsp. piscicida</name>
    <name type="common">Pasteurella piscicida</name>
    <dbReference type="NCBI Taxonomy" id="38294"/>
    <lineage>
        <taxon>Bacteria</taxon>
        <taxon>Pseudomonadati</taxon>
        <taxon>Pseudomonadota</taxon>
        <taxon>Gammaproteobacteria</taxon>
        <taxon>Vibrionales</taxon>
        <taxon>Vibrionaceae</taxon>
        <taxon>Photobacterium</taxon>
    </lineage>
</organism>
<reference evidence="3" key="2">
    <citation type="submission" date="2017-05" db="EMBL/GenBank/DDBJ databases">
        <title>Whole genome sequence of fish pathogenic bacteria, Photobacterium damselae subsp. piscicida, strain 91-197, isolated from hybrid striped bass (Morone sp.) in USA.</title>
        <authorList>
            <person name="Teru Y."/>
            <person name="Hikima J."/>
            <person name="Kono T."/>
            <person name="Sakai M."/>
            <person name="Takano T."/>
            <person name="Hawke J.P."/>
            <person name="Takeyama H."/>
            <person name="Aoki T."/>
        </authorList>
    </citation>
    <scope>NUCLEOTIDE SEQUENCE [LARGE SCALE GENOMIC DNA]</scope>
    <source>
        <strain evidence="3">91-197</strain>
    </source>
</reference>
<dbReference type="RefSeq" id="WP_044175918.1">
    <property type="nucleotide sequence ID" value="NZ_AP018045.1"/>
</dbReference>